<dbReference type="Proteomes" id="UP000008141">
    <property type="component" value="Unassembled WGS sequence"/>
</dbReference>
<evidence type="ECO:0000256" key="17">
    <source>
        <dbReference type="SAM" id="SignalP"/>
    </source>
</evidence>
<keyword evidence="8" id="KW-0106">Calcium</keyword>
<evidence type="ECO:0000256" key="9">
    <source>
        <dbReference type="ARBA" id="ARBA00022963"/>
    </source>
</evidence>
<keyword evidence="11" id="KW-0443">Lipid metabolism</keyword>
<reference evidence="19 20" key="1">
    <citation type="journal article" date="2010" name="Plant Cell">
        <title>The Chlorella variabilis NC64A genome reveals adaptation to photosymbiosis, coevolution with viruses, and cryptic sex.</title>
        <authorList>
            <person name="Blanc G."/>
            <person name="Duncan G."/>
            <person name="Agarkova I."/>
            <person name="Borodovsky M."/>
            <person name="Gurnon J."/>
            <person name="Kuo A."/>
            <person name="Lindquist E."/>
            <person name="Lucas S."/>
            <person name="Pangilinan J."/>
            <person name="Polle J."/>
            <person name="Salamov A."/>
            <person name="Terry A."/>
            <person name="Yamada T."/>
            <person name="Dunigan D.D."/>
            <person name="Grigoriev I.V."/>
            <person name="Claverie J.M."/>
            <person name="Van Etten J.L."/>
        </authorList>
    </citation>
    <scope>NUCLEOTIDE SEQUENCE [LARGE SCALE GENOMIC DNA]</scope>
    <source>
        <strain evidence="19 20">NC64A</strain>
    </source>
</reference>
<feature type="region of interest" description="Disordered" evidence="15">
    <location>
        <begin position="214"/>
        <end position="244"/>
    </location>
</feature>
<evidence type="ECO:0000256" key="8">
    <source>
        <dbReference type="ARBA" id="ARBA00022837"/>
    </source>
</evidence>
<dbReference type="PANTHER" id="PTHR45792:SF8">
    <property type="entry name" value="DIACYLGLYCEROL LIPASE-ALPHA"/>
    <property type="match status" value="1"/>
</dbReference>
<dbReference type="GO" id="GO:0005886">
    <property type="term" value="C:plasma membrane"/>
    <property type="evidence" value="ECO:0007669"/>
    <property type="project" value="UniProtKB-SubCell"/>
</dbReference>
<protein>
    <recommendedName>
        <fullName evidence="14">sn-1-specific diacylglycerol lipase</fullName>
        <ecNumber evidence="14">3.1.1.116</ecNumber>
    </recommendedName>
</protein>
<dbReference type="EMBL" id="GL433835">
    <property type="protein sequence ID" value="EFN60123.1"/>
    <property type="molecule type" value="Genomic_DNA"/>
</dbReference>
<dbReference type="PANTHER" id="PTHR45792">
    <property type="entry name" value="DIACYLGLYCEROL LIPASE HOMOLOG-RELATED"/>
    <property type="match status" value="1"/>
</dbReference>
<dbReference type="OrthoDB" id="438440at2759"/>
<dbReference type="Pfam" id="PF01764">
    <property type="entry name" value="Lipase_3"/>
    <property type="match status" value="1"/>
</dbReference>
<sequence length="776" mass="82615">MSAFFHVAWIVILLTWAGVTGAWPGRCSSSGGVQYLVLGGGLLGSFAVNLAVDVLLVYHSLQGAPFEASKRRWVVPLLYTATGPLVCTLGFTVTNLAQALVFSTWGFLAIAVIGIAVTYNMYPQHHDLSSWEARCKCLAAMLCCKANITRRPDGKRAPLTNIAELTAGLLSHCDLDATDITVGLFLAAAAQKRRRRLRVAKALLPVYRALRSTAGSSAADERSQTEDEDHGSEEDAGSTASSINDVPADRELDHMIAAQQRLSHERQQEDSTVLDRASTLQGPGDAGGRQPVRIPQRQAKAGAIRSAAELVAGDLLADLPAGLPDQHAEILDRLAGAIEEEIVQAEGGGQQASSEAVLVKEESLDLSALQVDPDAPSIWFSTASSRQVGTLDGMSSRGSRLSGQGKAGGTQRRHTKVPSSVLKEAIYCLKYSYAVYSLQPKIEAPSSGLDVASCACCGRPTDPQQAGLGGDVLVQGWHTEDCGRLSQHCALTRNTSCRCSSVEILMVNCSNRVLAHLPYMVVADHGRRAVVLAIRGTISIADLVTDAVVYPEPLDSFLPQEIKEELSEPAFAHAGMVAAAKAIFEDMLQRDILPQLVRDEAMADFTAPEQQEARRDGLAHPQRASQYDADAGSCAPGAEQYMITGHSVSGGDGGSNGPVRRERAGPSGDALEQSQQQDQQPGVQGRQRLQGAGSEQSPGRQVGEIMRHLIEDEGWQFIVEGHSLGAGAAALISLKLLETYPGLKCLAYSCPGLVSKNLAHAMSRFCTTVVCGKDAV</sequence>
<feature type="transmembrane region" description="Helical" evidence="16">
    <location>
        <begin position="99"/>
        <end position="122"/>
    </location>
</feature>
<keyword evidence="5 16" id="KW-0812">Transmembrane</keyword>
<feature type="transmembrane region" description="Helical" evidence="16">
    <location>
        <begin position="37"/>
        <end position="61"/>
    </location>
</feature>
<evidence type="ECO:0000256" key="13">
    <source>
        <dbReference type="ARBA" id="ARBA00024531"/>
    </source>
</evidence>
<feature type="compositionally biased region" description="Acidic residues" evidence="15">
    <location>
        <begin position="226"/>
        <end position="236"/>
    </location>
</feature>
<keyword evidence="12 16" id="KW-0472">Membrane</keyword>
<evidence type="ECO:0000256" key="4">
    <source>
        <dbReference type="ARBA" id="ARBA00022553"/>
    </source>
</evidence>
<keyword evidence="3" id="KW-1003">Cell membrane</keyword>
<feature type="region of interest" description="Disordered" evidence="15">
    <location>
        <begin position="608"/>
        <end position="701"/>
    </location>
</feature>
<dbReference type="KEGG" id="cvr:CHLNCDRAFT_56577"/>
<keyword evidence="17" id="KW-0732">Signal</keyword>
<keyword evidence="6" id="KW-0479">Metal-binding</keyword>
<comment type="cofactor">
    <cofactor evidence="1">
        <name>Ca(2+)</name>
        <dbReference type="ChEBI" id="CHEBI:29108"/>
    </cofactor>
</comment>
<evidence type="ECO:0000313" key="20">
    <source>
        <dbReference type="Proteomes" id="UP000008141"/>
    </source>
</evidence>
<accession>E1Z375</accession>
<feature type="signal peptide" evidence="17">
    <location>
        <begin position="1"/>
        <end position="21"/>
    </location>
</feature>
<keyword evidence="10 16" id="KW-1133">Transmembrane helix</keyword>
<dbReference type="RefSeq" id="XP_005852225.1">
    <property type="nucleotide sequence ID" value="XM_005852163.1"/>
</dbReference>
<evidence type="ECO:0000256" key="1">
    <source>
        <dbReference type="ARBA" id="ARBA00001913"/>
    </source>
</evidence>
<keyword evidence="4" id="KW-0597">Phosphoprotein</keyword>
<evidence type="ECO:0000256" key="12">
    <source>
        <dbReference type="ARBA" id="ARBA00023136"/>
    </source>
</evidence>
<evidence type="ECO:0000256" key="2">
    <source>
        <dbReference type="ARBA" id="ARBA00004651"/>
    </source>
</evidence>
<feature type="region of interest" description="Disordered" evidence="15">
    <location>
        <begin position="261"/>
        <end position="291"/>
    </location>
</feature>
<evidence type="ECO:0000256" key="7">
    <source>
        <dbReference type="ARBA" id="ARBA00022801"/>
    </source>
</evidence>
<gene>
    <name evidence="19" type="ORF">CHLNCDRAFT_56577</name>
</gene>
<evidence type="ECO:0000256" key="16">
    <source>
        <dbReference type="SAM" id="Phobius"/>
    </source>
</evidence>
<evidence type="ECO:0000256" key="14">
    <source>
        <dbReference type="ARBA" id="ARBA00026104"/>
    </source>
</evidence>
<evidence type="ECO:0000256" key="6">
    <source>
        <dbReference type="ARBA" id="ARBA00022723"/>
    </source>
</evidence>
<feature type="region of interest" description="Disordered" evidence="15">
    <location>
        <begin position="390"/>
        <end position="415"/>
    </location>
</feature>
<evidence type="ECO:0000256" key="11">
    <source>
        <dbReference type="ARBA" id="ARBA00023098"/>
    </source>
</evidence>
<keyword evidence="20" id="KW-1185">Reference proteome</keyword>
<evidence type="ECO:0000313" key="19">
    <source>
        <dbReference type="EMBL" id="EFN60123.1"/>
    </source>
</evidence>
<feature type="domain" description="Fungal lipase-type" evidence="18">
    <location>
        <begin position="702"/>
        <end position="776"/>
    </location>
</feature>
<feature type="chain" id="PRO_5003155579" description="sn-1-specific diacylglycerol lipase" evidence="17">
    <location>
        <begin position="22"/>
        <end position="776"/>
    </location>
</feature>
<evidence type="ECO:0000256" key="3">
    <source>
        <dbReference type="ARBA" id="ARBA00022475"/>
    </source>
</evidence>
<keyword evidence="7" id="KW-0378">Hydrolase</keyword>
<keyword evidence="9" id="KW-0442">Lipid degradation</keyword>
<evidence type="ECO:0000256" key="10">
    <source>
        <dbReference type="ARBA" id="ARBA00022989"/>
    </source>
</evidence>
<dbReference type="EC" id="3.1.1.116" evidence="14"/>
<dbReference type="SUPFAM" id="SSF53474">
    <property type="entry name" value="alpha/beta-Hydrolases"/>
    <property type="match status" value="2"/>
</dbReference>
<dbReference type="InParanoid" id="E1Z375"/>
<dbReference type="GO" id="GO:0016042">
    <property type="term" value="P:lipid catabolic process"/>
    <property type="evidence" value="ECO:0007669"/>
    <property type="project" value="UniProtKB-KW"/>
</dbReference>
<dbReference type="GO" id="GO:0016298">
    <property type="term" value="F:lipase activity"/>
    <property type="evidence" value="ECO:0007669"/>
    <property type="project" value="TreeGrafter"/>
</dbReference>
<evidence type="ECO:0000256" key="15">
    <source>
        <dbReference type="SAM" id="MobiDB-lite"/>
    </source>
</evidence>
<dbReference type="Gene3D" id="3.40.50.1820">
    <property type="entry name" value="alpha/beta hydrolase"/>
    <property type="match status" value="2"/>
</dbReference>
<comment type="catalytic activity">
    <reaction evidence="13">
        <text>a 1,2-diacyl-sn-glycerol + H2O = a 2-acylglycerol + a fatty acid + H(+)</text>
        <dbReference type="Rhea" id="RHEA:33275"/>
        <dbReference type="ChEBI" id="CHEBI:15377"/>
        <dbReference type="ChEBI" id="CHEBI:15378"/>
        <dbReference type="ChEBI" id="CHEBI:17389"/>
        <dbReference type="ChEBI" id="CHEBI:17815"/>
        <dbReference type="ChEBI" id="CHEBI:28868"/>
        <dbReference type="EC" id="3.1.1.116"/>
    </reaction>
    <physiologicalReaction direction="left-to-right" evidence="13">
        <dbReference type="Rhea" id="RHEA:33276"/>
    </physiologicalReaction>
</comment>
<organism evidence="20">
    <name type="scientific">Chlorella variabilis</name>
    <name type="common">Green alga</name>
    <dbReference type="NCBI Taxonomy" id="554065"/>
    <lineage>
        <taxon>Eukaryota</taxon>
        <taxon>Viridiplantae</taxon>
        <taxon>Chlorophyta</taxon>
        <taxon>core chlorophytes</taxon>
        <taxon>Trebouxiophyceae</taxon>
        <taxon>Chlorellales</taxon>
        <taxon>Chlorellaceae</taxon>
        <taxon>Chlorella clade</taxon>
        <taxon>Chlorella</taxon>
    </lineage>
</organism>
<dbReference type="InterPro" id="IPR029058">
    <property type="entry name" value="AB_hydrolase_fold"/>
</dbReference>
<dbReference type="InterPro" id="IPR052214">
    <property type="entry name" value="DAG_Lipase-Related"/>
</dbReference>
<evidence type="ECO:0000259" key="18">
    <source>
        <dbReference type="Pfam" id="PF01764"/>
    </source>
</evidence>
<name>E1Z375_CHLVA</name>
<comment type="subcellular location">
    <subcellularLocation>
        <location evidence="2">Cell membrane</location>
        <topology evidence="2">Multi-pass membrane protein</topology>
    </subcellularLocation>
</comment>
<dbReference type="GO" id="GO:0046872">
    <property type="term" value="F:metal ion binding"/>
    <property type="evidence" value="ECO:0007669"/>
    <property type="project" value="UniProtKB-KW"/>
</dbReference>
<feature type="compositionally biased region" description="Low complexity" evidence="15">
    <location>
        <begin position="673"/>
        <end position="687"/>
    </location>
</feature>
<dbReference type="GeneID" id="17359533"/>
<dbReference type="InterPro" id="IPR002921">
    <property type="entry name" value="Fungal_lipase-type"/>
</dbReference>
<feature type="transmembrane region" description="Helical" evidence="16">
    <location>
        <begin position="73"/>
        <end position="93"/>
    </location>
</feature>
<evidence type="ECO:0000256" key="5">
    <source>
        <dbReference type="ARBA" id="ARBA00022692"/>
    </source>
</evidence>
<proteinExistence type="predicted"/>
<dbReference type="AlphaFoldDB" id="E1Z375"/>
<feature type="non-terminal residue" evidence="19">
    <location>
        <position position="776"/>
    </location>
</feature>